<dbReference type="SUPFAM" id="SSF49899">
    <property type="entry name" value="Concanavalin A-like lectins/glucanases"/>
    <property type="match status" value="1"/>
</dbReference>
<proteinExistence type="predicted"/>
<dbReference type="InterPro" id="IPR013320">
    <property type="entry name" value="ConA-like_dom_sf"/>
</dbReference>
<gene>
    <name evidence="1" type="ORF">UFOVP760_112</name>
</gene>
<organism evidence="1">
    <name type="scientific">uncultured Caudovirales phage</name>
    <dbReference type="NCBI Taxonomy" id="2100421"/>
    <lineage>
        <taxon>Viruses</taxon>
        <taxon>Duplodnaviria</taxon>
        <taxon>Heunggongvirae</taxon>
        <taxon>Uroviricota</taxon>
        <taxon>Caudoviricetes</taxon>
        <taxon>Peduoviridae</taxon>
        <taxon>Maltschvirus</taxon>
        <taxon>Maltschvirus maltsch</taxon>
    </lineage>
</organism>
<dbReference type="EMBL" id="LR798360">
    <property type="protein sequence ID" value="CAB5226334.1"/>
    <property type="molecule type" value="Genomic_DNA"/>
</dbReference>
<reference evidence="1" key="1">
    <citation type="submission" date="2020-05" db="EMBL/GenBank/DDBJ databases">
        <authorList>
            <person name="Chiriac C."/>
            <person name="Salcher M."/>
            <person name="Ghai R."/>
            <person name="Kavagutti S V."/>
        </authorList>
    </citation>
    <scope>NUCLEOTIDE SEQUENCE</scope>
</reference>
<name>A0A6J7XBQ8_9CAUD</name>
<accession>A0A6J7XBQ8</accession>
<evidence type="ECO:0000313" key="1">
    <source>
        <dbReference type="EMBL" id="CAB5226334.1"/>
    </source>
</evidence>
<sequence>MSYILPSDAIASAIYFSLYLDIKKDIIVSFDYACYGPDLIGSEGFCVFFSNTFAEAIRSGGPGPGLGYSPVSGIGGNDYFGMDAGILGVGFDITGNNGSNRFTDTGYPDVVSNSITLRNGQGENYYISQRTLNLNNVAFKRPISLYEQITDNRPPTFKRVRVRLTDFGQRVVVDMKKVGDYDFVNYLDYTYPEKKSWPKTVRCGVSFATGSVTNTVLKVKGLNINGIYSTDRGEEINTYTYTVDTNSLPGALTYDNPSFEFFNYNDILRVENVNYNDLTNPALTGNPLILVNPVDGPLGAPYIPGNEYVGITNLL</sequence>
<protein>
    <submittedName>
        <fullName evidence="1">Uncharacterized protein</fullName>
    </submittedName>
</protein>